<keyword evidence="2" id="KW-0472">Membrane</keyword>
<keyword evidence="2" id="KW-1133">Transmembrane helix</keyword>
<dbReference type="Pfam" id="PF11377">
    <property type="entry name" value="DUF3180"/>
    <property type="match status" value="1"/>
</dbReference>
<keyword evidence="2" id="KW-0812">Transmembrane</keyword>
<organism evidence="3 4">
    <name type="scientific">Aeromicrobium yanjiei</name>
    <dbReference type="NCBI Taxonomy" id="2662028"/>
    <lineage>
        <taxon>Bacteria</taxon>
        <taxon>Bacillati</taxon>
        <taxon>Actinomycetota</taxon>
        <taxon>Actinomycetes</taxon>
        <taxon>Propionibacteriales</taxon>
        <taxon>Nocardioidaceae</taxon>
        <taxon>Aeromicrobium</taxon>
    </lineage>
</organism>
<protein>
    <submittedName>
        <fullName evidence="3">DUF3180 family protein</fullName>
    </submittedName>
</protein>
<feature type="transmembrane region" description="Helical" evidence="2">
    <location>
        <begin position="119"/>
        <end position="139"/>
    </location>
</feature>
<dbReference type="EMBL" id="CP045737">
    <property type="protein sequence ID" value="QGG42761.1"/>
    <property type="molecule type" value="Genomic_DNA"/>
</dbReference>
<gene>
    <name evidence="3" type="ORF">GEV26_16030</name>
</gene>
<name>A0A5Q2MLN6_9ACTN</name>
<feature type="compositionally biased region" description="Basic and acidic residues" evidence="1">
    <location>
        <begin position="154"/>
        <end position="169"/>
    </location>
</feature>
<dbReference type="AlphaFoldDB" id="A0A5Q2MLN6"/>
<feature type="region of interest" description="Disordered" evidence="1">
    <location>
        <begin position="146"/>
        <end position="169"/>
    </location>
</feature>
<evidence type="ECO:0000313" key="3">
    <source>
        <dbReference type="EMBL" id="QGG42761.1"/>
    </source>
</evidence>
<keyword evidence="4" id="KW-1185">Reference proteome</keyword>
<feature type="transmembrane region" description="Helical" evidence="2">
    <location>
        <begin position="84"/>
        <end position="107"/>
    </location>
</feature>
<evidence type="ECO:0000256" key="2">
    <source>
        <dbReference type="SAM" id="Phobius"/>
    </source>
</evidence>
<dbReference type="InterPro" id="IPR021517">
    <property type="entry name" value="DUF3180"/>
</dbReference>
<dbReference type="KEGG" id="aef:GEV26_16030"/>
<sequence length="169" mass="17879">MRMSRPVPAVLIVALLGLGLVGGRLTPPLIVRLDGTPPRLGWIAPLLLLAGAVVVGMFAWSTWQTLHKKHERMTADHGIKMLSLAKSCAIVGALVAGFYGGYALAYLDSLDSVLGKERFVRGLAAAVASLLLMVTALLLERACRLPDDDEDEDGKGGKGGKDRPDPTPA</sequence>
<dbReference type="Proteomes" id="UP000392064">
    <property type="component" value="Chromosome"/>
</dbReference>
<reference evidence="3 4" key="1">
    <citation type="submission" date="2019-11" db="EMBL/GenBank/DDBJ databases">
        <authorList>
            <person name="Li J."/>
        </authorList>
    </citation>
    <scope>NUCLEOTIDE SEQUENCE [LARGE SCALE GENOMIC DNA]</scope>
    <source>
        <strain evidence="3 4">MF47</strain>
    </source>
</reference>
<evidence type="ECO:0000256" key="1">
    <source>
        <dbReference type="SAM" id="MobiDB-lite"/>
    </source>
</evidence>
<accession>A0A5Q2MLN6</accession>
<proteinExistence type="predicted"/>
<feature type="transmembrane region" description="Helical" evidence="2">
    <location>
        <begin position="42"/>
        <end position="63"/>
    </location>
</feature>
<evidence type="ECO:0000313" key="4">
    <source>
        <dbReference type="Proteomes" id="UP000392064"/>
    </source>
</evidence>
<dbReference type="RefSeq" id="WP_153654566.1">
    <property type="nucleotide sequence ID" value="NZ_CP045737.1"/>
</dbReference>